<sequence>MNAKSIPLFSAAGMTPMSNNITRHHACITRGKMTPHLSRSCTGLGLAMVPPMSDLVGHGVFISDCGVIRGNDGERSSISSMVSEETTEYVKLLQVKLDLVM</sequence>
<dbReference type="Proteomes" id="UP000249057">
    <property type="component" value="Unassembled WGS sequence"/>
</dbReference>
<protein>
    <submittedName>
        <fullName evidence="1">Uncharacterized protein</fullName>
    </submittedName>
</protein>
<reference evidence="1" key="1">
    <citation type="submission" date="2018-02" db="EMBL/GenBank/DDBJ databases">
        <title>The genomes of Aspergillus section Nigri reveals drivers in fungal speciation.</title>
        <authorList>
            <consortium name="DOE Joint Genome Institute"/>
            <person name="Vesth T.C."/>
            <person name="Nybo J."/>
            <person name="Theobald S."/>
            <person name="Brandl J."/>
            <person name="Frisvad J.C."/>
            <person name="Nielsen K.F."/>
            <person name="Lyhne E.K."/>
            <person name="Kogle M.E."/>
            <person name="Kuo A."/>
            <person name="Riley R."/>
            <person name="Clum A."/>
            <person name="Nolan M."/>
            <person name="Lipzen A."/>
            <person name="Salamov A."/>
            <person name="Henrissat B."/>
            <person name="Wiebenga A."/>
            <person name="De vries R.P."/>
            <person name="Grigoriev I.V."/>
            <person name="Mortensen U.H."/>
            <person name="Andersen M.R."/>
            <person name="Baker S.E."/>
        </authorList>
    </citation>
    <scope>NUCLEOTIDE SEQUENCE</scope>
    <source>
        <strain evidence="1">CBS 621.78</strain>
    </source>
</reference>
<proteinExistence type="predicted"/>
<dbReference type="EMBL" id="KZ825311">
    <property type="protein sequence ID" value="RAH51042.1"/>
    <property type="molecule type" value="Genomic_DNA"/>
</dbReference>
<organism evidence="1 2">
    <name type="scientific">Aspergillus brunneoviolaceus CBS 621.78</name>
    <dbReference type="NCBI Taxonomy" id="1450534"/>
    <lineage>
        <taxon>Eukaryota</taxon>
        <taxon>Fungi</taxon>
        <taxon>Dikarya</taxon>
        <taxon>Ascomycota</taxon>
        <taxon>Pezizomycotina</taxon>
        <taxon>Eurotiomycetes</taxon>
        <taxon>Eurotiomycetidae</taxon>
        <taxon>Eurotiales</taxon>
        <taxon>Aspergillaceae</taxon>
        <taxon>Aspergillus</taxon>
        <taxon>Aspergillus subgen. Circumdati</taxon>
    </lineage>
</organism>
<name>A0ACD1GP76_9EURO</name>
<gene>
    <name evidence="1" type="ORF">BO95DRAFT_74962</name>
</gene>
<keyword evidence="2" id="KW-1185">Reference proteome</keyword>
<evidence type="ECO:0000313" key="2">
    <source>
        <dbReference type="Proteomes" id="UP000249057"/>
    </source>
</evidence>
<evidence type="ECO:0000313" key="1">
    <source>
        <dbReference type="EMBL" id="RAH51042.1"/>
    </source>
</evidence>
<accession>A0ACD1GP76</accession>